<organism evidence="2 3">
    <name type="scientific">Lolium multiflorum</name>
    <name type="common">Italian ryegrass</name>
    <name type="synonym">Lolium perenne subsp. multiflorum</name>
    <dbReference type="NCBI Taxonomy" id="4521"/>
    <lineage>
        <taxon>Eukaryota</taxon>
        <taxon>Viridiplantae</taxon>
        <taxon>Streptophyta</taxon>
        <taxon>Embryophyta</taxon>
        <taxon>Tracheophyta</taxon>
        <taxon>Spermatophyta</taxon>
        <taxon>Magnoliopsida</taxon>
        <taxon>Liliopsida</taxon>
        <taxon>Poales</taxon>
        <taxon>Poaceae</taxon>
        <taxon>BOP clade</taxon>
        <taxon>Pooideae</taxon>
        <taxon>Poodae</taxon>
        <taxon>Poeae</taxon>
        <taxon>Poeae Chloroplast Group 2 (Poeae type)</taxon>
        <taxon>Loliodinae</taxon>
        <taxon>Loliinae</taxon>
        <taxon>Lolium</taxon>
    </lineage>
</organism>
<dbReference type="InterPro" id="IPR036047">
    <property type="entry name" value="F-box-like_dom_sf"/>
</dbReference>
<dbReference type="PANTHER" id="PTHR31111:SF136">
    <property type="entry name" value="F-BOX ASSOCIATED DOMAIN-CONTAINING PROTEIN"/>
    <property type="match status" value="1"/>
</dbReference>
<dbReference type="PANTHER" id="PTHR31111">
    <property type="entry name" value="BNAA05G37150D PROTEIN-RELATED"/>
    <property type="match status" value="1"/>
</dbReference>
<sequence>MPAPAEVAAGALIIPNDVIFEILSRTPMKSVCRFRCVSKSWRALVSDTVFIAAHESRTEPHLLLVANSANQELGSQGRDLRLLDMHGNVVKVIREVGFYSAHCPSLDDAICVTFDYDGNTNLVNLPTGKLIITSQNLINGSFRRSRLGCHRPTPFCSFGFGLAMPSGSYKAVRLKTRDLNDPSQAWECEVLMLADGTGWRQARSHAPSPVSETFATTVNSVLHFLSILAVSVCVLRFDLESEEWIKAIKGPRSEDGILLSKLTHLGGTLCMTEYTYTRQHMAHD</sequence>
<evidence type="ECO:0000313" key="3">
    <source>
        <dbReference type="Proteomes" id="UP001231189"/>
    </source>
</evidence>
<dbReference type="InterPro" id="IPR001810">
    <property type="entry name" value="F-box_dom"/>
</dbReference>
<protein>
    <recommendedName>
        <fullName evidence="1">F-box domain-containing protein</fullName>
    </recommendedName>
</protein>
<keyword evidence="3" id="KW-1185">Reference proteome</keyword>
<dbReference type="Proteomes" id="UP001231189">
    <property type="component" value="Unassembled WGS sequence"/>
</dbReference>
<reference evidence="2" key="1">
    <citation type="submission" date="2023-07" db="EMBL/GenBank/DDBJ databases">
        <title>A chromosome-level genome assembly of Lolium multiflorum.</title>
        <authorList>
            <person name="Chen Y."/>
            <person name="Copetti D."/>
            <person name="Kolliker R."/>
            <person name="Studer B."/>
        </authorList>
    </citation>
    <scope>NUCLEOTIDE SEQUENCE</scope>
    <source>
        <strain evidence="2">02402/16</strain>
        <tissue evidence="2">Leaf</tissue>
    </source>
</reference>
<dbReference type="CDD" id="cd22157">
    <property type="entry name" value="F-box_AtFBW1-like"/>
    <property type="match status" value="1"/>
</dbReference>
<dbReference type="Pfam" id="PF08268">
    <property type="entry name" value="FBA_3"/>
    <property type="match status" value="1"/>
</dbReference>
<dbReference type="Pfam" id="PF00646">
    <property type="entry name" value="F-box"/>
    <property type="match status" value="1"/>
</dbReference>
<comment type="caution">
    <text evidence="2">The sequence shown here is derived from an EMBL/GenBank/DDBJ whole genome shotgun (WGS) entry which is preliminary data.</text>
</comment>
<gene>
    <name evidence="2" type="ORF">QYE76_036446</name>
</gene>
<accession>A0AAD8R100</accession>
<name>A0AAD8R100_LOLMU</name>
<dbReference type="Gene3D" id="1.20.1280.50">
    <property type="match status" value="1"/>
</dbReference>
<dbReference type="SUPFAM" id="SSF81383">
    <property type="entry name" value="F-box domain"/>
    <property type="match status" value="1"/>
</dbReference>
<feature type="domain" description="F-box" evidence="1">
    <location>
        <begin position="14"/>
        <end position="54"/>
    </location>
</feature>
<proteinExistence type="predicted"/>
<dbReference type="InterPro" id="IPR013187">
    <property type="entry name" value="F-box-assoc_dom_typ3"/>
</dbReference>
<dbReference type="EMBL" id="JAUUTY010000007">
    <property type="protein sequence ID" value="KAK1612773.1"/>
    <property type="molecule type" value="Genomic_DNA"/>
</dbReference>
<dbReference type="AlphaFoldDB" id="A0AAD8R100"/>
<evidence type="ECO:0000259" key="1">
    <source>
        <dbReference type="SMART" id="SM00256"/>
    </source>
</evidence>
<dbReference type="SMART" id="SM00256">
    <property type="entry name" value="FBOX"/>
    <property type="match status" value="1"/>
</dbReference>
<evidence type="ECO:0000313" key="2">
    <source>
        <dbReference type="EMBL" id="KAK1612773.1"/>
    </source>
</evidence>